<dbReference type="Proteomes" id="UP001385499">
    <property type="component" value="Unassembled WGS sequence"/>
</dbReference>
<dbReference type="GO" id="GO:0050129">
    <property type="term" value="F:N-formylglutamate deformylase activity"/>
    <property type="evidence" value="ECO:0007669"/>
    <property type="project" value="UniProtKB-EC"/>
</dbReference>
<protein>
    <submittedName>
        <fullName evidence="1">N-formylglutamate deformylase</fullName>
        <ecNumber evidence="1">3.5.1.68</ecNumber>
    </submittedName>
</protein>
<gene>
    <name evidence="1" type="primary">hutG</name>
    <name evidence="1" type="ORF">V6575_17915</name>
</gene>
<dbReference type="Pfam" id="PF05013">
    <property type="entry name" value="FGase"/>
    <property type="match status" value="1"/>
</dbReference>
<dbReference type="Gene3D" id="3.40.630.40">
    <property type="entry name" value="Zn-dependent exopeptidases"/>
    <property type="match status" value="1"/>
</dbReference>
<evidence type="ECO:0000313" key="1">
    <source>
        <dbReference type="EMBL" id="MEJ8475972.1"/>
    </source>
</evidence>
<keyword evidence="1" id="KW-0378">Hydrolase</keyword>
<proteinExistence type="predicted"/>
<accession>A0ABU8TP71</accession>
<dbReference type="RefSeq" id="WP_340276261.1">
    <property type="nucleotide sequence ID" value="NZ_JBAKIA010000014.1"/>
</dbReference>
<name>A0ABU8TP71_9HYPH</name>
<dbReference type="NCBIfam" id="TIGR02017">
    <property type="entry name" value="hutG_amidohyd"/>
    <property type="match status" value="1"/>
</dbReference>
<comment type="caution">
    <text evidence="1">The sequence shown here is derived from an EMBL/GenBank/DDBJ whole genome shotgun (WGS) entry which is preliminary data.</text>
</comment>
<dbReference type="EC" id="3.5.1.68" evidence="1"/>
<organism evidence="1 2">
    <name type="scientific">Roseibium algae</name>
    <dbReference type="NCBI Taxonomy" id="3123038"/>
    <lineage>
        <taxon>Bacteria</taxon>
        <taxon>Pseudomonadati</taxon>
        <taxon>Pseudomonadota</taxon>
        <taxon>Alphaproteobacteria</taxon>
        <taxon>Hyphomicrobiales</taxon>
        <taxon>Stappiaceae</taxon>
        <taxon>Roseibium</taxon>
    </lineage>
</organism>
<reference evidence="1 2" key="1">
    <citation type="submission" date="2024-02" db="EMBL/GenBank/DDBJ databases">
        <title>Roseibium algae sp. nov., isolated from marine alga (Grateloupia sp.), showing potential in myo-inositol conversion.</title>
        <authorList>
            <person name="Wang Y."/>
        </authorList>
    </citation>
    <scope>NUCLEOTIDE SEQUENCE [LARGE SCALE GENOMIC DNA]</scope>
    <source>
        <strain evidence="1 2">H3510</strain>
    </source>
</reference>
<keyword evidence="2" id="KW-1185">Reference proteome</keyword>
<dbReference type="InterPro" id="IPR007709">
    <property type="entry name" value="N-FG_amidohydro"/>
</dbReference>
<dbReference type="SUPFAM" id="SSF53187">
    <property type="entry name" value="Zn-dependent exopeptidases"/>
    <property type="match status" value="1"/>
</dbReference>
<dbReference type="InterPro" id="IPR010247">
    <property type="entry name" value="HutG_amidohyd"/>
</dbReference>
<evidence type="ECO:0000313" key="2">
    <source>
        <dbReference type="Proteomes" id="UP001385499"/>
    </source>
</evidence>
<sequence>MESVVVTKGDSPIILGLPHSGTHVPADIFARLNETGQGLTDTDWHVDKLYSNLLPGATMVAATFHRYVIDANRDPEGVSLYPGQNTTSLCPVTDFDGLPIYLEGQEPSAEEIETRRKNYHAAYHDALAAEISRVKEIHGIAILYDCHSIRSHIPFLFEGALPDFNVGTNGGATCSPAIEAAVVARTTAAKRYTSVLNGRFKGGWTTRHYGQPDTGVHAIQMELAQSTHLSTEAKPFAYELEKAGRIRPHLTSILEDLAAVAGDLCKTQPIKTENTPSGGSDNG</sequence>
<dbReference type="EMBL" id="JBAKIA010000014">
    <property type="protein sequence ID" value="MEJ8475972.1"/>
    <property type="molecule type" value="Genomic_DNA"/>
</dbReference>